<evidence type="ECO:0000256" key="5">
    <source>
        <dbReference type="ARBA" id="ARBA00023136"/>
    </source>
</evidence>
<dbReference type="Proteomes" id="UP000504611">
    <property type="component" value="Unplaced"/>
</dbReference>
<keyword evidence="3 8" id="KW-0812">Transmembrane</keyword>
<dbReference type="PANTHER" id="PTHR20913:SF11">
    <property type="entry name" value="RAB-GAP TBC DOMAIN-CONTAINING PROTEIN"/>
    <property type="match status" value="1"/>
</dbReference>
<evidence type="ECO:0000313" key="10">
    <source>
        <dbReference type="Proteomes" id="UP000504611"/>
    </source>
</evidence>
<evidence type="ECO:0000259" key="9">
    <source>
        <dbReference type="PROSITE" id="PS50086"/>
    </source>
</evidence>
<evidence type="ECO:0000313" key="11">
    <source>
        <dbReference type="RefSeq" id="XP_010785447.1"/>
    </source>
</evidence>
<dbReference type="GO" id="GO:0005789">
    <property type="term" value="C:endoplasmic reticulum membrane"/>
    <property type="evidence" value="ECO:0007669"/>
    <property type="project" value="TreeGrafter"/>
</dbReference>
<dbReference type="FunFam" id="1.10.472.80:FF:000024">
    <property type="entry name" value="TBC1 domain family member 20"/>
    <property type="match status" value="1"/>
</dbReference>
<dbReference type="Gene3D" id="1.10.472.80">
    <property type="entry name" value="Ypt/Rab-GAP domain of gyp1p, domain 3"/>
    <property type="match status" value="1"/>
</dbReference>
<dbReference type="PANTHER" id="PTHR20913">
    <property type="entry name" value="TBC1 DOMAIN FAMILY MEMBER 20/GTPASE"/>
    <property type="match status" value="1"/>
</dbReference>
<keyword evidence="2" id="KW-0343">GTPase activation</keyword>
<gene>
    <name evidence="11" type="primary">LOC104959280</name>
</gene>
<feature type="transmembrane region" description="Helical" evidence="8">
    <location>
        <begin position="238"/>
        <end position="259"/>
    </location>
</feature>
<dbReference type="AlphaFoldDB" id="A0A6I9PB97"/>
<dbReference type="FunFam" id="1.10.8.1310:FF:000001">
    <property type="entry name" value="TBC1 domain family, member 20"/>
    <property type="match status" value="1"/>
</dbReference>
<dbReference type="Gene3D" id="1.10.8.1310">
    <property type="match status" value="1"/>
</dbReference>
<protein>
    <recommendedName>
        <fullName evidence="6">TBC1 domain family member 20</fullName>
    </recommendedName>
</protein>
<organism evidence="10 11">
    <name type="scientific">Notothenia coriiceps</name>
    <name type="common">black rockcod</name>
    <dbReference type="NCBI Taxonomy" id="8208"/>
    <lineage>
        <taxon>Eukaryota</taxon>
        <taxon>Metazoa</taxon>
        <taxon>Chordata</taxon>
        <taxon>Craniata</taxon>
        <taxon>Vertebrata</taxon>
        <taxon>Euteleostomi</taxon>
        <taxon>Actinopterygii</taxon>
        <taxon>Neopterygii</taxon>
        <taxon>Teleostei</taxon>
        <taxon>Neoteleostei</taxon>
        <taxon>Acanthomorphata</taxon>
        <taxon>Eupercaria</taxon>
        <taxon>Perciformes</taxon>
        <taxon>Notothenioidei</taxon>
        <taxon>Nototheniidae</taxon>
        <taxon>Notothenia</taxon>
    </lineage>
</organism>
<evidence type="ECO:0000256" key="6">
    <source>
        <dbReference type="ARBA" id="ARBA00067516"/>
    </source>
</evidence>
<keyword evidence="10" id="KW-1185">Reference proteome</keyword>
<name>A0A6I9PB97_9TELE</name>
<feature type="transmembrane region" description="Helical" evidence="8">
    <location>
        <begin position="377"/>
        <end position="398"/>
    </location>
</feature>
<dbReference type="SUPFAM" id="SSF47923">
    <property type="entry name" value="Ypt/Rab-GAP domain of gyp1p"/>
    <property type="match status" value="2"/>
</dbReference>
<dbReference type="InterPro" id="IPR045913">
    <property type="entry name" value="TBC20/Gyp8-like"/>
</dbReference>
<keyword evidence="5 8" id="KW-0472">Membrane</keyword>
<keyword evidence="4 8" id="KW-1133">Transmembrane helix</keyword>
<dbReference type="GO" id="GO:0006888">
    <property type="term" value="P:endoplasmic reticulum to Golgi vesicle-mediated transport"/>
    <property type="evidence" value="ECO:0007669"/>
    <property type="project" value="TreeGrafter"/>
</dbReference>
<feature type="domain" description="Rab-GAP TBC" evidence="9">
    <location>
        <begin position="60"/>
        <end position="246"/>
    </location>
</feature>
<dbReference type="GO" id="GO:0016050">
    <property type="term" value="P:vesicle organization"/>
    <property type="evidence" value="ECO:0007669"/>
    <property type="project" value="UniProtKB-ARBA"/>
</dbReference>
<dbReference type="GeneID" id="104959280"/>
<evidence type="ECO:0000256" key="7">
    <source>
        <dbReference type="SAM" id="MobiDB-lite"/>
    </source>
</evidence>
<feature type="transmembrane region" description="Helical" evidence="8">
    <location>
        <begin position="206"/>
        <end position="226"/>
    </location>
</feature>
<dbReference type="OrthoDB" id="206700at2759"/>
<sequence length="409" mass="46709">MNRLKKKKQNAGAEVNGNGSVTREPDCGRKQKLAEIHQALINDPVDIETLRRAAGSKGGLLTDELRRKVWPKLLNINVYDLPHKPGRDVRENHKDFNQVVLDVRRSMKRFPKGMRASERAVLQEQMIDIILEVLKRTPQLHYYQGYHDVAVTLLLVVGERMTIAMLDTLSNHHLRDFMDPTMDSTKHILNYLMPILEQVDTELHDFMIRAEVGTIFALSWLITWYGHVLSDFKHTMRLYDFFLASHPLMPIYLAATIVLHREKEVKKTECDMAMVHHLLSRIPQDLPYELLIGQAQDLFNQYPPSLLAKRAALQPRKSLSISTFQAFQLATLHQRPDSVLKRLTKAQGSSTSRQGLEAALPQERGQLWGKRNRMVKMAVWGLSATLGAAVFAVAQTAMDWGPEALLQLF</sequence>
<evidence type="ECO:0000256" key="1">
    <source>
        <dbReference type="ARBA" id="ARBA00004141"/>
    </source>
</evidence>
<dbReference type="InterPro" id="IPR000195">
    <property type="entry name" value="Rab-GAP-TBC_dom"/>
</dbReference>
<evidence type="ECO:0000256" key="3">
    <source>
        <dbReference type="ARBA" id="ARBA00022692"/>
    </source>
</evidence>
<dbReference type="PROSITE" id="PS50086">
    <property type="entry name" value="TBC_RABGAP"/>
    <property type="match status" value="1"/>
</dbReference>
<reference evidence="11" key="1">
    <citation type="submission" date="2025-08" db="UniProtKB">
        <authorList>
            <consortium name="RefSeq"/>
        </authorList>
    </citation>
    <scope>IDENTIFICATION</scope>
    <source>
        <tissue evidence="11">Muscle</tissue>
    </source>
</reference>
<evidence type="ECO:0000256" key="8">
    <source>
        <dbReference type="SAM" id="Phobius"/>
    </source>
</evidence>
<feature type="region of interest" description="Disordered" evidence="7">
    <location>
        <begin position="1"/>
        <end position="26"/>
    </location>
</feature>
<dbReference type="GO" id="GO:0005096">
    <property type="term" value="F:GTPase activator activity"/>
    <property type="evidence" value="ECO:0007669"/>
    <property type="project" value="UniProtKB-KW"/>
</dbReference>
<dbReference type="SMART" id="SM00164">
    <property type="entry name" value="TBC"/>
    <property type="match status" value="1"/>
</dbReference>
<dbReference type="RefSeq" id="XP_010785447.1">
    <property type="nucleotide sequence ID" value="XM_010787145.1"/>
</dbReference>
<accession>A0A6I9PB97</accession>
<dbReference type="GO" id="GO:0007030">
    <property type="term" value="P:Golgi organization"/>
    <property type="evidence" value="ECO:0007669"/>
    <property type="project" value="UniProtKB-ARBA"/>
</dbReference>
<evidence type="ECO:0000256" key="4">
    <source>
        <dbReference type="ARBA" id="ARBA00022989"/>
    </source>
</evidence>
<evidence type="ECO:0000256" key="2">
    <source>
        <dbReference type="ARBA" id="ARBA00022468"/>
    </source>
</evidence>
<comment type="subcellular location">
    <subcellularLocation>
        <location evidence="1">Membrane</location>
        <topology evidence="1">Multi-pass membrane protein</topology>
    </subcellularLocation>
</comment>
<proteinExistence type="predicted"/>
<dbReference type="InterPro" id="IPR035969">
    <property type="entry name" value="Rab-GAP_TBC_sf"/>
</dbReference>
<dbReference type="Pfam" id="PF00566">
    <property type="entry name" value="RabGAP-TBC"/>
    <property type="match status" value="1"/>
</dbReference>